<comment type="caution">
    <text evidence="1">The sequence shown here is derived from an EMBL/GenBank/DDBJ whole genome shotgun (WGS) entry which is preliminary data.</text>
</comment>
<organism evidence="1 2">
    <name type="scientific">Microbacterium resistens</name>
    <dbReference type="NCBI Taxonomy" id="156977"/>
    <lineage>
        <taxon>Bacteria</taxon>
        <taxon>Bacillati</taxon>
        <taxon>Actinomycetota</taxon>
        <taxon>Actinomycetes</taxon>
        <taxon>Micrococcales</taxon>
        <taxon>Microbacteriaceae</taxon>
        <taxon>Microbacterium</taxon>
    </lineage>
</organism>
<dbReference type="Proteomes" id="UP001259347">
    <property type="component" value="Unassembled WGS sequence"/>
</dbReference>
<gene>
    <name evidence="1" type="ORF">J2Y69_002150</name>
</gene>
<dbReference type="EMBL" id="JAVDUM010000009">
    <property type="protein sequence ID" value="MDR6867546.1"/>
    <property type="molecule type" value="Genomic_DNA"/>
</dbReference>
<proteinExistence type="predicted"/>
<accession>A0ABU1SD63</accession>
<reference evidence="1 2" key="1">
    <citation type="submission" date="2023-07" db="EMBL/GenBank/DDBJ databases">
        <title>Sorghum-associated microbial communities from plants grown in Nebraska, USA.</title>
        <authorList>
            <person name="Schachtman D."/>
        </authorList>
    </citation>
    <scope>NUCLEOTIDE SEQUENCE [LARGE SCALE GENOMIC DNA]</scope>
    <source>
        <strain evidence="1 2">2980</strain>
    </source>
</reference>
<sequence length="127" mass="12945">MDLHAGSSAAGVLAVVALVDKGLAASIAEASPIVEVVFDSEERTGHTSAEVLGITVSAEVASRTQGRMLRLAATVVQTTIGGLSGGEGWGEQSQHVSRGVLTPDEARTIGALVSAGLLPVRASWREI</sequence>
<evidence type="ECO:0000313" key="1">
    <source>
        <dbReference type="EMBL" id="MDR6867546.1"/>
    </source>
</evidence>
<keyword evidence="2" id="KW-1185">Reference proteome</keyword>
<evidence type="ECO:0000313" key="2">
    <source>
        <dbReference type="Proteomes" id="UP001259347"/>
    </source>
</evidence>
<protein>
    <submittedName>
        <fullName evidence="1">Uncharacterized protein</fullName>
    </submittedName>
</protein>
<name>A0ABU1SD63_9MICO</name>
<dbReference type="RefSeq" id="WP_310020452.1">
    <property type="nucleotide sequence ID" value="NZ_JAVDUM010000009.1"/>
</dbReference>